<protein>
    <submittedName>
        <fullName evidence="1">Uncharacterized protein</fullName>
    </submittedName>
</protein>
<evidence type="ECO:0000313" key="1">
    <source>
        <dbReference type="EMBL" id="KAJ8634302.1"/>
    </source>
</evidence>
<dbReference type="Proteomes" id="UP001234297">
    <property type="component" value="Chromosome 8"/>
</dbReference>
<proteinExistence type="predicted"/>
<accession>A0ACC2LLG4</accession>
<dbReference type="EMBL" id="CM056816">
    <property type="protein sequence ID" value="KAJ8634302.1"/>
    <property type="molecule type" value="Genomic_DNA"/>
</dbReference>
<comment type="caution">
    <text evidence="1">The sequence shown here is derived from an EMBL/GenBank/DDBJ whole genome shotgun (WGS) entry which is preliminary data.</text>
</comment>
<reference evidence="1 2" key="1">
    <citation type="journal article" date="2022" name="Hortic Res">
        <title>A haplotype resolved chromosomal level avocado genome allows analysis of novel avocado genes.</title>
        <authorList>
            <person name="Nath O."/>
            <person name="Fletcher S.J."/>
            <person name="Hayward A."/>
            <person name="Shaw L.M."/>
            <person name="Masouleh A.K."/>
            <person name="Furtado A."/>
            <person name="Henry R.J."/>
            <person name="Mitter N."/>
        </authorList>
    </citation>
    <scope>NUCLEOTIDE SEQUENCE [LARGE SCALE GENOMIC DNA]</scope>
    <source>
        <strain evidence="2">cv. Hass</strain>
    </source>
</reference>
<gene>
    <name evidence="1" type="ORF">MRB53_027638</name>
</gene>
<sequence length="119" mass="13463">MARALVMCNAFPHPPRYYRMFQRPFYRHLTPHTAHTTHAFLPPSYKNSKSHTSCSSSSHLLLHSLNSQSLSAFSTLPFSSKVRVLVLGTGRSVLFPILAQDEDMVWLGEKEKWVYGGNG</sequence>
<evidence type="ECO:0000313" key="2">
    <source>
        <dbReference type="Proteomes" id="UP001234297"/>
    </source>
</evidence>
<name>A0ACC2LLG4_PERAE</name>
<organism evidence="1 2">
    <name type="scientific">Persea americana</name>
    <name type="common">Avocado</name>
    <dbReference type="NCBI Taxonomy" id="3435"/>
    <lineage>
        <taxon>Eukaryota</taxon>
        <taxon>Viridiplantae</taxon>
        <taxon>Streptophyta</taxon>
        <taxon>Embryophyta</taxon>
        <taxon>Tracheophyta</taxon>
        <taxon>Spermatophyta</taxon>
        <taxon>Magnoliopsida</taxon>
        <taxon>Magnoliidae</taxon>
        <taxon>Laurales</taxon>
        <taxon>Lauraceae</taxon>
        <taxon>Persea</taxon>
    </lineage>
</organism>
<keyword evidence="2" id="KW-1185">Reference proteome</keyword>